<dbReference type="Proteomes" id="UP000239494">
    <property type="component" value="Unassembled WGS sequence"/>
</dbReference>
<organism evidence="3 4">
    <name type="scientific">Umezawaea tangerina</name>
    <dbReference type="NCBI Taxonomy" id="84725"/>
    <lineage>
        <taxon>Bacteria</taxon>
        <taxon>Bacillati</taxon>
        <taxon>Actinomycetota</taxon>
        <taxon>Actinomycetes</taxon>
        <taxon>Pseudonocardiales</taxon>
        <taxon>Pseudonocardiaceae</taxon>
        <taxon>Umezawaea</taxon>
    </lineage>
</organism>
<evidence type="ECO:0000256" key="1">
    <source>
        <dbReference type="SAM" id="MobiDB-lite"/>
    </source>
</evidence>
<accession>A0A2T0SU25</accession>
<protein>
    <submittedName>
        <fullName evidence="3">FAD-NAD(P)-binding protein</fullName>
    </submittedName>
</protein>
<dbReference type="InterPro" id="IPR036188">
    <property type="entry name" value="FAD/NAD-bd_sf"/>
</dbReference>
<dbReference type="InterPro" id="IPR052189">
    <property type="entry name" value="L-asp_N-monooxygenase_NS-form"/>
</dbReference>
<feature type="domain" description="FAD-dependent urate hydroxylase HpyO/Asp monooxygenase CreE-like FAD/NAD(P)-binding" evidence="2">
    <location>
        <begin position="5"/>
        <end position="167"/>
    </location>
</feature>
<dbReference type="AlphaFoldDB" id="A0A2T0SU25"/>
<dbReference type="PANTHER" id="PTHR40254">
    <property type="entry name" value="BLR0577 PROTEIN"/>
    <property type="match status" value="1"/>
</dbReference>
<dbReference type="EMBL" id="PVTF01000011">
    <property type="protein sequence ID" value="PRY36921.1"/>
    <property type="molecule type" value="Genomic_DNA"/>
</dbReference>
<gene>
    <name evidence="3" type="ORF">CLV43_111293</name>
</gene>
<dbReference type="InterPro" id="IPR038732">
    <property type="entry name" value="HpyO/CreE_NAD-binding"/>
</dbReference>
<reference evidence="3 4" key="1">
    <citation type="submission" date="2018-03" db="EMBL/GenBank/DDBJ databases">
        <title>Genomic Encyclopedia of Archaeal and Bacterial Type Strains, Phase II (KMG-II): from individual species to whole genera.</title>
        <authorList>
            <person name="Goeker M."/>
        </authorList>
    </citation>
    <scope>NUCLEOTIDE SEQUENCE [LARGE SCALE GENOMIC DNA]</scope>
    <source>
        <strain evidence="3 4">DSM 44720</strain>
    </source>
</reference>
<dbReference type="RefSeq" id="WP_106192393.1">
    <property type="nucleotide sequence ID" value="NZ_PVTF01000011.1"/>
</dbReference>
<feature type="region of interest" description="Disordered" evidence="1">
    <location>
        <begin position="254"/>
        <end position="276"/>
    </location>
</feature>
<keyword evidence="4" id="KW-1185">Reference proteome</keyword>
<dbReference type="OrthoDB" id="3653265at2"/>
<dbReference type="PANTHER" id="PTHR40254:SF1">
    <property type="entry name" value="BLR0577 PROTEIN"/>
    <property type="match status" value="1"/>
</dbReference>
<name>A0A2T0SU25_9PSEU</name>
<dbReference type="SUPFAM" id="SSF51905">
    <property type="entry name" value="FAD/NAD(P)-binding domain"/>
    <property type="match status" value="1"/>
</dbReference>
<dbReference type="Pfam" id="PF13454">
    <property type="entry name" value="NAD_binding_9"/>
    <property type="match status" value="1"/>
</dbReference>
<evidence type="ECO:0000259" key="2">
    <source>
        <dbReference type="Pfam" id="PF13454"/>
    </source>
</evidence>
<comment type="caution">
    <text evidence="3">The sequence shown here is derived from an EMBL/GenBank/DDBJ whole genome shotgun (WGS) entry which is preliminary data.</text>
</comment>
<sequence>MTALAIIGGGPRAMSVLERLAVRLSGTTEPVEIHLVDSVQVGCGRVWRTDQPDWFLMNTVAGEVTAFSGPPDAGPPRPGAGPSFARWWDLADPGTEHVNAYAPRRLYGRYLLHLLDAVERALPSGVVLHRVTATVEDLRGLEGGGYRLTLHDGTGIDVDRAVLVTGHARPRLSGHLLELRRFAEAHPDLRFVAGDSAADMPLPAIPAGSAVGVIGMGLTFYDVVAALTVGRGGRFEESPDGLVYSASGQEPLLVAGSRSGFPQPARGRNRKPPDSAHRPVFFTEGLVRADTGPGRLDFRRHLLPRLMAEVDLVHFAAVLRERHGTVVADELVARVREKGGASLSTVDDCAADLGLPVPTRLDFDTLAFPFADQAFVDRAAFDDALLTALGADVREAGRGNVDSPVKAALDVLRGLRATIRDLTDFGGLLPESHRDDLVGWYAPRSAFLAAGPPLVRLRETKALVEAGVLRVIGPRARYEVDAAAGAFRVSSPQVGGASEVVRTVVDARIPPPDIGSDTSPLSRMLLRRGLCREFVDGGSFRTGGVEVTRSPFHPVGADGRPVRGLHVLGIPSEHSRFFTQVVATGPAGWSEFMRDADDVARHLLRPVGHRTDHPVAIGGPR</sequence>
<evidence type="ECO:0000313" key="3">
    <source>
        <dbReference type="EMBL" id="PRY36921.1"/>
    </source>
</evidence>
<evidence type="ECO:0000313" key="4">
    <source>
        <dbReference type="Proteomes" id="UP000239494"/>
    </source>
</evidence>
<proteinExistence type="predicted"/>